<feature type="region of interest" description="Disordered" evidence="11">
    <location>
        <begin position="51"/>
        <end position="82"/>
    </location>
</feature>
<dbReference type="GO" id="GO:0009277">
    <property type="term" value="C:fungal-type cell wall"/>
    <property type="evidence" value="ECO:0007669"/>
    <property type="project" value="TreeGrafter"/>
</dbReference>
<keyword evidence="3" id="KW-0134">Cell wall</keyword>
<evidence type="ECO:0000256" key="8">
    <source>
        <dbReference type="ARBA" id="ARBA00023295"/>
    </source>
</evidence>
<name>A0A642ULM4_DIURU</name>
<dbReference type="AlphaFoldDB" id="A0A642ULM4"/>
<dbReference type="GO" id="GO:0071555">
    <property type="term" value="P:cell wall organization"/>
    <property type="evidence" value="ECO:0007669"/>
    <property type="project" value="UniProtKB-KW"/>
</dbReference>
<dbReference type="Pfam" id="PF00332">
    <property type="entry name" value="Glyco_hydro_17"/>
    <property type="match status" value="1"/>
</dbReference>
<keyword evidence="5 12" id="KW-0732">Signal</keyword>
<dbReference type="GO" id="GO:0042973">
    <property type="term" value="F:glucan endo-1,3-beta-D-glucosidase activity"/>
    <property type="evidence" value="ECO:0007669"/>
    <property type="project" value="TreeGrafter"/>
</dbReference>
<dbReference type="RefSeq" id="XP_034011826.1">
    <property type="nucleotide sequence ID" value="XM_034156350.1"/>
</dbReference>
<dbReference type="GO" id="GO:0005975">
    <property type="term" value="P:carbohydrate metabolic process"/>
    <property type="evidence" value="ECO:0007669"/>
    <property type="project" value="InterPro"/>
</dbReference>
<proteinExistence type="inferred from homology"/>
<reference evidence="13 14" key="1">
    <citation type="submission" date="2019-07" db="EMBL/GenBank/DDBJ databases">
        <title>Genome assembly of two rare yeast pathogens: Diutina rugosa and Trichomonascus ciferrii.</title>
        <authorList>
            <person name="Mixao V."/>
            <person name="Saus E."/>
            <person name="Hansen A."/>
            <person name="Lass-Flor C."/>
            <person name="Gabaldon T."/>
        </authorList>
    </citation>
    <scope>NUCLEOTIDE SEQUENCE [LARGE SCALE GENOMIC DNA]</scope>
    <source>
        <strain evidence="13 14">CBS 613</strain>
    </source>
</reference>
<keyword evidence="8" id="KW-0326">Glycosidase</keyword>
<accession>A0A642ULM4</accession>
<keyword evidence="14" id="KW-1185">Reference proteome</keyword>
<evidence type="ECO:0000256" key="12">
    <source>
        <dbReference type="SAM" id="SignalP"/>
    </source>
</evidence>
<evidence type="ECO:0000256" key="6">
    <source>
        <dbReference type="ARBA" id="ARBA00022801"/>
    </source>
</evidence>
<dbReference type="EMBL" id="SWFT01000105">
    <property type="protein sequence ID" value="KAA8901203.1"/>
    <property type="molecule type" value="Genomic_DNA"/>
</dbReference>
<gene>
    <name evidence="13" type="ORF">DIURU_003573</name>
</gene>
<dbReference type="PANTHER" id="PTHR16631:SF14">
    <property type="entry name" value="FAMILY 17 GLUCOSIDASE SCW10-RELATED"/>
    <property type="match status" value="1"/>
</dbReference>
<evidence type="ECO:0008006" key="15">
    <source>
        <dbReference type="Google" id="ProtNLM"/>
    </source>
</evidence>
<dbReference type="InterPro" id="IPR050732">
    <property type="entry name" value="Beta-glucan_modifiers"/>
</dbReference>
<keyword evidence="6" id="KW-0378">Hydrolase</keyword>
<dbReference type="FunFam" id="3.20.20.80:FF:000111">
    <property type="entry name" value="Soluble cell wall protein"/>
    <property type="match status" value="1"/>
</dbReference>
<evidence type="ECO:0000256" key="3">
    <source>
        <dbReference type="ARBA" id="ARBA00022512"/>
    </source>
</evidence>
<evidence type="ECO:0000313" key="13">
    <source>
        <dbReference type="EMBL" id="KAA8901203.1"/>
    </source>
</evidence>
<evidence type="ECO:0000256" key="1">
    <source>
        <dbReference type="ARBA" id="ARBA00004191"/>
    </source>
</evidence>
<feature type="chain" id="PRO_5024892071" description="Glycoside hydrolase family 17 protein" evidence="12">
    <location>
        <begin position="19"/>
        <end position="334"/>
    </location>
</feature>
<evidence type="ECO:0000256" key="11">
    <source>
        <dbReference type="SAM" id="MobiDB-lite"/>
    </source>
</evidence>
<evidence type="ECO:0000256" key="10">
    <source>
        <dbReference type="RuleBase" id="RU004335"/>
    </source>
</evidence>
<evidence type="ECO:0000256" key="5">
    <source>
        <dbReference type="ARBA" id="ARBA00022729"/>
    </source>
</evidence>
<keyword evidence="9" id="KW-0961">Cell wall biogenesis/degradation</keyword>
<dbReference type="VEuPathDB" id="FungiDB:DIURU_003573"/>
<keyword evidence="4" id="KW-0964">Secreted</keyword>
<evidence type="ECO:0000256" key="4">
    <source>
        <dbReference type="ARBA" id="ARBA00022525"/>
    </source>
</evidence>
<dbReference type="SUPFAM" id="SSF51445">
    <property type="entry name" value="(Trans)glycosidases"/>
    <property type="match status" value="1"/>
</dbReference>
<evidence type="ECO:0000313" key="14">
    <source>
        <dbReference type="Proteomes" id="UP000449547"/>
    </source>
</evidence>
<dbReference type="InterPro" id="IPR000490">
    <property type="entry name" value="Glyco_hydro_17"/>
</dbReference>
<dbReference type="InterPro" id="IPR017853">
    <property type="entry name" value="GH"/>
</dbReference>
<evidence type="ECO:0000256" key="9">
    <source>
        <dbReference type="ARBA" id="ARBA00023316"/>
    </source>
</evidence>
<dbReference type="Proteomes" id="UP000449547">
    <property type="component" value="Unassembled WGS sequence"/>
</dbReference>
<organism evidence="13 14">
    <name type="scientific">Diutina rugosa</name>
    <name type="common">Yeast</name>
    <name type="synonym">Candida rugosa</name>
    <dbReference type="NCBI Taxonomy" id="5481"/>
    <lineage>
        <taxon>Eukaryota</taxon>
        <taxon>Fungi</taxon>
        <taxon>Dikarya</taxon>
        <taxon>Ascomycota</taxon>
        <taxon>Saccharomycotina</taxon>
        <taxon>Pichiomycetes</taxon>
        <taxon>Debaryomycetaceae</taxon>
        <taxon>Diutina</taxon>
    </lineage>
</organism>
<dbReference type="Gene3D" id="3.20.20.80">
    <property type="entry name" value="Glycosidases"/>
    <property type="match status" value="2"/>
</dbReference>
<feature type="signal peptide" evidence="12">
    <location>
        <begin position="1"/>
        <end position="18"/>
    </location>
</feature>
<feature type="compositionally biased region" description="Low complexity" evidence="11">
    <location>
        <begin position="51"/>
        <end position="76"/>
    </location>
</feature>
<dbReference type="GeneID" id="54782224"/>
<evidence type="ECO:0000256" key="7">
    <source>
        <dbReference type="ARBA" id="ARBA00023180"/>
    </source>
</evidence>
<comment type="caution">
    <text evidence="13">The sequence shown here is derived from an EMBL/GenBank/DDBJ whole genome shotgun (WGS) entry which is preliminary data.</text>
</comment>
<protein>
    <recommendedName>
        <fullName evidence="15">Glycoside hydrolase family 17 protein</fullName>
    </recommendedName>
</protein>
<evidence type="ECO:0000256" key="2">
    <source>
        <dbReference type="ARBA" id="ARBA00008773"/>
    </source>
</evidence>
<sequence length="334" mass="34542">MLFQNFVLASLAATFAAASPIHKHHEHKRAVETVYVTVGGVQKAAAPTAAPAAPATSASAAPSSSASSDSSSNSGSSGVGASGAKGVTYTPYTSGPCKTAEQVKSDIAKLSGFDIIRLYGVDCNQVENVLSAIGDNQKVILGVFNVDNLDSELNTLISAVKAHGGWSKVDTVTIGNELVNSGQKSAGAIKGYVNKAKGILQGAGYNGPVTTVDTFIATINNPELCDAGDYVAINAHAFFDGGYAADQAGEWLLGQIQRVATACPGKRVFVTESGWPSQGSANKKAVPSKENQQAAINSIKQKCGDATVLFSAFNEEWKQDSGATFGAEKYWGIL</sequence>
<comment type="subcellular location">
    <subcellularLocation>
        <location evidence="1">Secreted</location>
        <location evidence="1">Cell wall</location>
    </subcellularLocation>
</comment>
<dbReference type="PANTHER" id="PTHR16631">
    <property type="entry name" value="GLUCAN 1,3-BETA-GLUCOSIDASE"/>
    <property type="match status" value="1"/>
</dbReference>
<dbReference type="OMA" id="KRTMITE"/>
<dbReference type="GO" id="GO:0005576">
    <property type="term" value="C:extracellular region"/>
    <property type="evidence" value="ECO:0007669"/>
    <property type="project" value="TreeGrafter"/>
</dbReference>
<keyword evidence="7" id="KW-0325">Glycoprotein</keyword>
<dbReference type="OrthoDB" id="941679at2759"/>
<dbReference type="GO" id="GO:0009986">
    <property type="term" value="C:cell surface"/>
    <property type="evidence" value="ECO:0007669"/>
    <property type="project" value="TreeGrafter"/>
</dbReference>
<comment type="similarity">
    <text evidence="2 10">Belongs to the glycosyl hydrolase 17 family.</text>
</comment>